<evidence type="ECO:0000313" key="2">
    <source>
        <dbReference type="Proteomes" id="UP000186156"/>
    </source>
</evidence>
<organism evidence="1 2">
    <name type="scientific">Alicyclobacillus vulcanalis</name>
    <dbReference type="NCBI Taxonomy" id="252246"/>
    <lineage>
        <taxon>Bacteria</taxon>
        <taxon>Bacillati</taxon>
        <taxon>Bacillota</taxon>
        <taxon>Bacilli</taxon>
        <taxon>Bacillales</taxon>
        <taxon>Alicyclobacillaceae</taxon>
        <taxon>Alicyclobacillus</taxon>
    </lineage>
</organism>
<proteinExistence type="predicted"/>
<dbReference type="STRING" id="252246.SAMN05421799_1233"/>
<dbReference type="AlphaFoldDB" id="A0A1N7PWP0"/>
<accession>A0A1N7PWP0</accession>
<name>A0A1N7PWP0_9BACL</name>
<gene>
    <name evidence="1" type="ORF">SAMN05421799_1233</name>
</gene>
<keyword evidence="2" id="KW-1185">Reference proteome</keyword>
<evidence type="ECO:0000313" key="1">
    <source>
        <dbReference type="EMBL" id="SIT15018.1"/>
    </source>
</evidence>
<dbReference type="EMBL" id="FTOO01000023">
    <property type="protein sequence ID" value="SIT15018.1"/>
    <property type="molecule type" value="Genomic_DNA"/>
</dbReference>
<dbReference type="Proteomes" id="UP000186156">
    <property type="component" value="Unassembled WGS sequence"/>
</dbReference>
<protein>
    <submittedName>
        <fullName evidence="1">Uncharacterized protein</fullName>
    </submittedName>
</protein>
<sequence length="202" mass="23286">MSRQELREQWEQRVARRVSGQRPKRRSVGCCSWYSTASIALWLRKFSDDRPVERTSSVRWLSVQVDESPIPSTDTVVLHVSNVEIEIKPGFDPLLLRQVVQVLMTTCSPSGRPRDAYTWRVVPQICVSLSTDSLRSFRSSSNLTRSLHACSCSAIVSGISSRSRTRDHNGFWVHYRRLERVRFQWPIDDAGGTILVNRRQLR</sequence>
<reference evidence="2" key="1">
    <citation type="submission" date="2017-01" db="EMBL/GenBank/DDBJ databases">
        <authorList>
            <person name="Varghese N."/>
            <person name="Submissions S."/>
        </authorList>
    </citation>
    <scope>NUCLEOTIDE SEQUENCE [LARGE SCALE GENOMIC DNA]</scope>
    <source>
        <strain evidence="2">DSM 16176</strain>
    </source>
</reference>